<evidence type="ECO:0000259" key="4">
    <source>
        <dbReference type="Pfam" id="PF14032"/>
    </source>
</evidence>
<feature type="domain" description="PknH-like extracellular" evidence="4">
    <location>
        <begin position="83"/>
        <end position="278"/>
    </location>
</feature>
<keyword evidence="2" id="KW-0472">Membrane</keyword>
<feature type="region of interest" description="Disordered" evidence="1">
    <location>
        <begin position="104"/>
        <end position="132"/>
    </location>
</feature>
<name>A0A1X1R525_MYCBE</name>
<reference evidence="5 6" key="1">
    <citation type="submission" date="2016-01" db="EMBL/GenBank/DDBJ databases">
        <title>The new phylogeny of the genus Mycobacterium.</title>
        <authorList>
            <person name="Tarcisio F."/>
            <person name="Conor M."/>
            <person name="Antonella G."/>
            <person name="Elisabetta G."/>
            <person name="Giulia F.S."/>
            <person name="Sara T."/>
            <person name="Anna F."/>
            <person name="Clotilde B."/>
            <person name="Roberto B."/>
            <person name="Veronica D.S."/>
            <person name="Fabio R."/>
            <person name="Monica P."/>
            <person name="Olivier J."/>
            <person name="Enrico T."/>
            <person name="Nicola S."/>
        </authorList>
    </citation>
    <scope>NUCLEOTIDE SEQUENCE [LARGE SCALE GENOMIC DNA]</scope>
    <source>
        <strain evidence="5 6">DSM 44277</strain>
    </source>
</reference>
<dbReference type="EMBL" id="LQOK01000027">
    <property type="protein sequence ID" value="ORU99452.1"/>
    <property type="molecule type" value="Genomic_DNA"/>
</dbReference>
<evidence type="ECO:0000259" key="3">
    <source>
        <dbReference type="Pfam" id="PF13828"/>
    </source>
</evidence>
<dbReference type="Pfam" id="PF13828">
    <property type="entry name" value="DUF4190"/>
    <property type="match status" value="1"/>
</dbReference>
<evidence type="ECO:0000256" key="1">
    <source>
        <dbReference type="SAM" id="MobiDB-lite"/>
    </source>
</evidence>
<dbReference type="AlphaFoldDB" id="A0A1X1R525"/>
<accession>A0A1X1R525</accession>
<gene>
    <name evidence="5" type="ORF">AWB93_11335</name>
</gene>
<comment type="caution">
    <text evidence="5">The sequence shown here is derived from an EMBL/GenBank/DDBJ whole genome shotgun (WGS) entry which is preliminary data.</text>
</comment>
<sequence>MFAFVFAPAGAVLGHLGLAQIRHTGERGRDRALVGMAVSYAIITSTVLAVLAWAVFAALSPARGPTAAPAPATTSTAPAGPTVEPAAVAALLPGVDALRSITGDASLEAGPTRDSPPRPEGDDSVSPAECWGSIAPGSPEAYPSDSIAGYHAAKISDTRTLFKSLEIVQAVVAFRDASAAQSQLATLLAGWSRCSASTVWFTVTGVGPVPYSLSGPADAGNGISTLDLTPKGPRLRTVHAIAAKANVIVDVCVTDGGTTDAERARQSAIGIANYVLGKIPG</sequence>
<evidence type="ECO:0000313" key="5">
    <source>
        <dbReference type="EMBL" id="ORU99452.1"/>
    </source>
</evidence>
<dbReference type="Proteomes" id="UP000193990">
    <property type="component" value="Unassembled WGS sequence"/>
</dbReference>
<feature type="domain" description="DUF4190" evidence="3">
    <location>
        <begin position="4"/>
        <end position="48"/>
    </location>
</feature>
<feature type="transmembrane region" description="Helical" evidence="2">
    <location>
        <begin position="35"/>
        <end position="59"/>
    </location>
</feature>
<dbReference type="InterPro" id="IPR025241">
    <property type="entry name" value="DUF4190"/>
</dbReference>
<organism evidence="5 6">
    <name type="scientific">Mycobacterium bohemicum</name>
    <dbReference type="NCBI Taxonomy" id="56425"/>
    <lineage>
        <taxon>Bacteria</taxon>
        <taxon>Bacillati</taxon>
        <taxon>Actinomycetota</taxon>
        <taxon>Actinomycetes</taxon>
        <taxon>Mycobacteriales</taxon>
        <taxon>Mycobacteriaceae</taxon>
        <taxon>Mycobacterium</taxon>
    </lineage>
</organism>
<keyword evidence="6" id="KW-1185">Reference proteome</keyword>
<evidence type="ECO:0000256" key="2">
    <source>
        <dbReference type="SAM" id="Phobius"/>
    </source>
</evidence>
<dbReference type="Gene3D" id="3.40.1000.70">
    <property type="entry name" value="PknH-like extracellular domain"/>
    <property type="match status" value="1"/>
</dbReference>
<evidence type="ECO:0000313" key="6">
    <source>
        <dbReference type="Proteomes" id="UP000193990"/>
    </source>
</evidence>
<evidence type="ECO:0008006" key="7">
    <source>
        <dbReference type="Google" id="ProtNLM"/>
    </source>
</evidence>
<proteinExistence type="predicted"/>
<dbReference type="InterPro" id="IPR038232">
    <property type="entry name" value="PknH-like_Extracell_sf"/>
</dbReference>
<dbReference type="InterPro" id="IPR026954">
    <property type="entry name" value="PknH-like_Extracell"/>
</dbReference>
<dbReference type="Pfam" id="PF14032">
    <property type="entry name" value="PknH_C"/>
    <property type="match status" value="1"/>
</dbReference>
<keyword evidence="2" id="KW-0812">Transmembrane</keyword>
<keyword evidence="2" id="KW-1133">Transmembrane helix</keyword>
<protein>
    <recommendedName>
        <fullName evidence="7">Nuclease PIN</fullName>
    </recommendedName>
</protein>